<evidence type="ECO:0000313" key="2">
    <source>
        <dbReference type="EMBL" id="CAH0005018.1"/>
    </source>
</evidence>
<organism evidence="2 3">
    <name type="scientific">Clonostachys byssicola</name>
    <dbReference type="NCBI Taxonomy" id="160290"/>
    <lineage>
        <taxon>Eukaryota</taxon>
        <taxon>Fungi</taxon>
        <taxon>Dikarya</taxon>
        <taxon>Ascomycota</taxon>
        <taxon>Pezizomycotina</taxon>
        <taxon>Sordariomycetes</taxon>
        <taxon>Hypocreomycetidae</taxon>
        <taxon>Hypocreales</taxon>
        <taxon>Bionectriaceae</taxon>
        <taxon>Clonostachys</taxon>
    </lineage>
</organism>
<sequence>MESASMGPAMGPYDGSLTSTRLMNSLKNSGASPVKTEEPSSLNGLLLKYLPLWYRLTPAPCTTLESRVLSRVSPTALHLCYRRNIESNPATYYLASEGGASVLPALS</sequence>
<evidence type="ECO:0000256" key="1">
    <source>
        <dbReference type="SAM" id="MobiDB-lite"/>
    </source>
</evidence>
<reference evidence="3" key="1">
    <citation type="submission" date="2019-06" db="EMBL/GenBank/DDBJ databases">
        <authorList>
            <person name="Broberg M."/>
        </authorList>
    </citation>
    <scope>NUCLEOTIDE SEQUENCE [LARGE SCALE GENOMIC DNA]</scope>
</reference>
<comment type="caution">
    <text evidence="2">The sequence shown here is derived from an EMBL/GenBank/DDBJ whole genome shotgun (WGS) entry which is preliminary data.</text>
</comment>
<protein>
    <submittedName>
        <fullName evidence="2">Uncharacterized protein</fullName>
    </submittedName>
</protein>
<evidence type="ECO:0000313" key="3">
    <source>
        <dbReference type="Proteomes" id="UP000754883"/>
    </source>
</evidence>
<accession>A0A9N9YCH4</accession>
<keyword evidence="3" id="KW-1185">Reference proteome</keyword>
<name>A0A9N9YCH4_9HYPO</name>
<proteinExistence type="predicted"/>
<dbReference type="EMBL" id="CABFNO020001568">
    <property type="protein sequence ID" value="CAH0005018.1"/>
    <property type="molecule type" value="Genomic_DNA"/>
</dbReference>
<reference evidence="2 3" key="2">
    <citation type="submission" date="2021-10" db="EMBL/GenBank/DDBJ databases">
        <authorList>
            <person name="Piombo E."/>
        </authorList>
    </citation>
    <scope>NUCLEOTIDE SEQUENCE [LARGE SCALE GENOMIC DNA]</scope>
</reference>
<dbReference type="Proteomes" id="UP000754883">
    <property type="component" value="Unassembled WGS sequence"/>
</dbReference>
<feature type="compositionally biased region" description="Polar residues" evidence="1">
    <location>
        <begin position="16"/>
        <end position="31"/>
    </location>
</feature>
<dbReference type="AlphaFoldDB" id="A0A9N9YCH4"/>
<gene>
    <name evidence="2" type="ORF">CBYS24578_00005813</name>
</gene>
<feature type="region of interest" description="Disordered" evidence="1">
    <location>
        <begin position="1"/>
        <end position="39"/>
    </location>
</feature>